<dbReference type="InterPro" id="IPR045384">
    <property type="entry name" value="DUF6527"/>
</dbReference>
<geneLocation type="plasmid" evidence="2">
    <name>prsp8c3b</name>
</geneLocation>
<dbReference type="Proteomes" id="UP000185109">
    <property type="component" value="Plasmid pRsp8C3b"/>
</dbReference>
<accession>A0A1L5PB12</accession>
<reference evidence="1 2" key="1">
    <citation type="submission" date="2016-09" db="EMBL/GenBank/DDBJ databases">
        <title>The complete genome sequences of Rhizobium gallicum, symbiovars gallicum and phaseoli, symbionts associated to common bean (Phaseolus vulgaris).</title>
        <authorList>
            <person name="Bustos P."/>
            <person name="Santamaria R.I."/>
            <person name="Perez-Carrascal O.M."/>
            <person name="Juarez S."/>
            <person name="Lozano L."/>
            <person name="Martinez-Flores I."/>
            <person name="Martinez-Romero E."/>
            <person name="Cevallos M."/>
            <person name="Romero D."/>
            <person name="Davila G."/>
            <person name="Gonzalez V."/>
        </authorList>
    </citation>
    <scope>NUCLEOTIDE SEQUENCE [LARGE SCALE GENOMIC DNA]</scope>
    <source>
        <strain evidence="1 2">8C-3</strain>
        <plasmid evidence="2">Plasmid prsp8c3b</plasmid>
    </source>
</reference>
<evidence type="ECO:0000313" key="1">
    <source>
        <dbReference type="EMBL" id="APO77312.1"/>
    </source>
</evidence>
<sequence length="141" mass="15663">MTRIKRLRTVFTAEIPETLDDGVLYVSRECRVALHNCACGCGEEVSTPLVATEYKLTMHGDNASLWPSIGNHDFACASHYVIDQGMIVWANKMSRAAIEAGREKDRLLKRPPAPSPIAETMGPTAGGLFGWFKSIFRKFFN</sequence>
<dbReference type="RefSeq" id="WP_010034424.1">
    <property type="nucleotide sequence ID" value="NZ_CP017243.1"/>
</dbReference>
<evidence type="ECO:0000313" key="2">
    <source>
        <dbReference type="Proteomes" id="UP000185109"/>
    </source>
</evidence>
<keyword evidence="1" id="KW-0614">Plasmid</keyword>
<name>A0A1L5PB12_RHIET</name>
<organism evidence="1 2">
    <name type="scientific">Rhizobium etli 8C-3</name>
    <dbReference type="NCBI Taxonomy" id="538025"/>
    <lineage>
        <taxon>Bacteria</taxon>
        <taxon>Pseudomonadati</taxon>
        <taxon>Pseudomonadota</taxon>
        <taxon>Alphaproteobacteria</taxon>
        <taxon>Hyphomicrobiales</taxon>
        <taxon>Rhizobiaceae</taxon>
        <taxon>Rhizobium/Agrobacterium group</taxon>
        <taxon>Rhizobium</taxon>
    </lineage>
</organism>
<dbReference type="Pfam" id="PF20137">
    <property type="entry name" value="BubE"/>
    <property type="match status" value="1"/>
</dbReference>
<dbReference type="AlphaFoldDB" id="A0A1L5PB12"/>
<gene>
    <name evidence="1" type="ORF">AM571_PB00014</name>
</gene>
<dbReference type="EMBL" id="CP017243">
    <property type="protein sequence ID" value="APO77312.1"/>
    <property type="molecule type" value="Genomic_DNA"/>
</dbReference>
<proteinExistence type="predicted"/>
<protein>
    <submittedName>
        <fullName evidence="1">Uncharacterized protein</fullName>
    </submittedName>
</protein>